<feature type="region of interest" description="Disordered" evidence="1">
    <location>
        <begin position="14"/>
        <end position="35"/>
    </location>
</feature>
<evidence type="ECO:0000313" key="4">
    <source>
        <dbReference type="Proteomes" id="UP000180246"/>
    </source>
</evidence>
<dbReference type="InterPro" id="IPR002711">
    <property type="entry name" value="HNH"/>
</dbReference>
<feature type="domain" description="HNH nuclease" evidence="2">
    <location>
        <begin position="38"/>
        <end position="92"/>
    </location>
</feature>
<dbReference type="Pfam" id="PF01844">
    <property type="entry name" value="HNH"/>
    <property type="match status" value="1"/>
</dbReference>
<dbReference type="Gene3D" id="1.10.30.50">
    <property type="match status" value="1"/>
</dbReference>
<evidence type="ECO:0000313" key="3">
    <source>
        <dbReference type="EMBL" id="OIJ40398.1"/>
    </source>
</evidence>
<dbReference type="AlphaFoldDB" id="A0A1S2N5P6"/>
<keyword evidence="3" id="KW-0378">Hydrolase</keyword>
<evidence type="ECO:0000256" key="1">
    <source>
        <dbReference type="SAM" id="MobiDB-lite"/>
    </source>
</evidence>
<feature type="compositionally biased region" description="Basic and acidic residues" evidence="1">
    <location>
        <begin position="26"/>
        <end position="35"/>
    </location>
</feature>
<dbReference type="CDD" id="cd00085">
    <property type="entry name" value="HNHc"/>
    <property type="match status" value="1"/>
</dbReference>
<reference evidence="3 4" key="1">
    <citation type="submission" date="2014-10" db="EMBL/GenBank/DDBJ databases">
        <authorList>
            <person name="Seo M.-J."/>
            <person name="Seok Y.J."/>
            <person name="Cha I.-T."/>
        </authorList>
    </citation>
    <scope>NUCLEOTIDE SEQUENCE [LARGE SCALE GENOMIC DNA]</scope>
    <source>
        <strain evidence="3 4">NEU</strain>
    </source>
</reference>
<dbReference type="SMART" id="SM00507">
    <property type="entry name" value="HNHc"/>
    <property type="match status" value="1"/>
</dbReference>
<gene>
    <name evidence="3" type="ORF">LO55_5030</name>
</gene>
<dbReference type="Proteomes" id="UP000180246">
    <property type="component" value="Unassembled WGS sequence"/>
</dbReference>
<keyword evidence="3" id="KW-0255">Endonuclease</keyword>
<proteinExistence type="predicted"/>
<sequence length="105" mass="11559">MKLQQLRTTLAPAASRVNMLPAQRPDIVERKRGSAGVRDRERIRARDCGLCQECKRQGKTTLGGPVDHIVPLWKGGSDDDANKEVLCVPCHDAKTAREAAERARG</sequence>
<organism evidence="3 4">
    <name type="scientific">Massilia timonae</name>
    <dbReference type="NCBI Taxonomy" id="47229"/>
    <lineage>
        <taxon>Bacteria</taxon>
        <taxon>Pseudomonadati</taxon>
        <taxon>Pseudomonadota</taxon>
        <taxon>Betaproteobacteria</taxon>
        <taxon>Burkholderiales</taxon>
        <taxon>Oxalobacteraceae</taxon>
        <taxon>Telluria group</taxon>
        <taxon>Massilia</taxon>
    </lineage>
</organism>
<keyword evidence="3" id="KW-0540">Nuclease</keyword>
<dbReference type="EMBL" id="JRYB01000001">
    <property type="protein sequence ID" value="OIJ40398.1"/>
    <property type="molecule type" value="Genomic_DNA"/>
</dbReference>
<dbReference type="GO" id="GO:0008270">
    <property type="term" value="F:zinc ion binding"/>
    <property type="evidence" value="ECO:0007669"/>
    <property type="project" value="InterPro"/>
</dbReference>
<comment type="caution">
    <text evidence="3">The sequence shown here is derived from an EMBL/GenBank/DDBJ whole genome shotgun (WGS) entry which is preliminary data.</text>
</comment>
<dbReference type="GO" id="GO:0004519">
    <property type="term" value="F:endonuclease activity"/>
    <property type="evidence" value="ECO:0007669"/>
    <property type="project" value="UniProtKB-KW"/>
</dbReference>
<protein>
    <submittedName>
        <fullName evidence="3">HNH endonuclease family protein</fullName>
    </submittedName>
</protein>
<name>A0A1S2N5P6_9BURK</name>
<accession>A0A1S2N5P6</accession>
<evidence type="ECO:0000259" key="2">
    <source>
        <dbReference type="SMART" id="SM00507"/>
    </source>
</evidence>
<dbReference type="InterPro" id="IPR003615">
    <property type="entry name" value="HNH_nuc"/>
</dbReference>
<dbReference type="RefSeq" id="WP_071363516.1">
    <property type="nucleotide sequence ID" value="NZ_JRYB01000001.1"/>
</dbReference>
<dbReference type="GO" id="GO:0003676">
    <property type="term" value="F:nucleic acid binding"/>
    <property type="evidence" value="ECO:0007669"/>
    <property type="project" value="InterPro"/>
</dbReference>